<reference evidence="6" key="1">
    <citation type="submission" date="2022-01" db="EMBL/GenBank/DDBJ databases">
        <title>Genome Sequence Resource for Two Populations of Ditylenchus destructor, the Migratory Endoparasitic Phytonematode.</title>
        <authorList>
            <person name="Zhang H."/>
            <person name="Lin R."/>
            <person name="Xie B."/>
        </authorList>
    </citation>
    <scope>NUCLEOTIDE SEQUENCE</scope>
    <source>
        <strain evidence="6">BazhouSP</strain>
    </source>
</reference>
<name>A0AAD4RA72_9BILA</name>
<dbReference type="GO" id="GO:0006508">
    <property type="term" value="P:proteolysis"/>
    <property type="evidence" value="ECO:0007669"/>
    <property type="project" value="UniProtKB-KW"/>
</dbReference>
<evidence type="ECO:0000313" key="7">
    <source>
        <dbReference type="Proteomes" id="UP001201812"/>
    </source>
</evidence>
<feature type="domain" description="Peptidase A1" evidence="5">
    <location>
        <begin position="109"/>
        <end position="453"/>
    </location>
</feature>
<dbReference type="InterPro" id="IPR001461">
    <property type="entry name" value="Aspartic_peptidase_A1"/>
</dbReference>
<organism evidence="6 7">
    <name type="scientific">Ditylenchus destructor</name>
    <dbReference type="NCBI Taxonomy" id="166010"/>
    <lineage>
        <taxon>Eukaryota</taxon>
        <taxon>Metazoa</taxon>
        <taxon>Ecdysozoa</taxon>
        <taxon>Nematoda</taxon>
        <taxon>Chromadorea</taxon>
        <taxon>Rhabditida</taxon>
        <taxon>Tylenchina</taxon>
        <taxon>Tylenchomorpha</taxon>
        <taxon>Sphaerularioidea</taxon>
        <taxon>Anguinidae</taxon>
        <taxon>Anguininae</taxon>
        <taxon>Ditylenchus</taxon>
    </lineage>
</organism>
<comment type="caution">
    <text evidence="6">The sequence shown here is derived from an EMBL/GenBank/DDBJ whole genome shotgun (WGS) entry which is preliminary data.</text>
</comment>
<keyword evidence="7" id="KW-1185">Reference proteome</keyword>
<feature type="signal peptide" evidence="4">
    <location>
        <begin position="1"/>
        <end position="23"/>
    </location>
</feature>
<keyword evidence="6" id="KW-0378">Hydrolase</keyword>
<evidence type="ECO:0000256" key="2">
    <source>
        <dbReference type="PIRSR" id="PIRSR601461-2"/>
    </source>
</evidence>
<keyword evidence="2" id="KW-1015">Disulfide bond</keyword>
<dbReference type="Gene3D" id="2.40.70.10">
    <property type="entry name" value="Acid Proteases"/>
    <property type="match status" value="2"/>
</dbReference>
<dbReference type="GO" id="GO:0005764">
    <property type="term" value="C:lysosome"/>
    <property type="evidence" value="ECO:0007669"/>
    <property type="project" value="TreeGrafter"/>
</dbReference>
<evidence type="ECO:0000256" key="4">
    <source>
        <dbReference type="SAM" id="SignalP"/>
    </source>
</evidence>
<dbReference type="AlphaFoldDB" id="A0AAD4RA72"/>
<dbReference type="PANTHER" id="PTHR47966">
    <property type="entry name" value="BETA-SITE APP-CLEAVING ENZYME, ISOFORM A-RELATED"/>
    <property type="match status" value="1"/>
</dbReference>
<keyword evidence="3" id="KW-0175">Coiled coil</keyword>
<evidence type="ECO:0000313" key="6">
    <source>
        <dbReference type="EMBL" id="KAI1728088.1"/>
    </source>
</evidence>
<comment type="similarity">
    <text evidence="1">Belongs to the peptidase A1 family.</text>
</comment>
<dbReference type="InterPro" id="IPR021109">
    <property type="entry name" value="Peptidase_aspartic_dom_sf"/>
</dbReference>
<dbReference type="InterPro" id="IPR033121">
    <property type="entry name" value="PEPTIDASE_A1"/>
</dbReference>
<protein>
    <submittedName>
        <fullName evidence="6">Eukaryotic aspartyl protease domain-containing protein</fullName>
    </submittedName>
</protein>
<dbReference type="EMBL" id="JAKKPZ010000001">
    <property type="protein sequence ID" value="KAI1728088.1"/>
    <property type="molecule type" value="Genomic_DNA"/>
</dbReference>
<dbReference type="Proteomes" id="UP001201812">
    <property type="component" value="Unassembled WGS sequence"/>
</dbReference>
<dbReference type="Pfam" id="PF00026">
    <property type="entry name" value="Asp"/>
    <property type="match status" value="1"/>
</dbReference>
<feature type="chain" id="PRO_5042286245" evidence="4">
    <location>
        <begin position="24"/>
        <end position="466"/>
    </location>
</feature>
<proteinExistence type="inferred from homology"/>
<gene>
    <name evidence="6" type="ORF">DdX_00242</name>
</gene>
<feature type="coiled-coil region" evidence="3">
    <location>
        <begin position="42"/>
        <end position="69"/>
    </location>
</feature>
<evidence type="ECO:0000256" key="3">
    <source>
        <dbReference type="SAM" id="Coils"/>
    </source>
</evidence>
<dbReference type="PANTHER" id="PTHR47966:SF8">
    <property type="entry name" value="ASPARTIC PROTEASE 1-RELATED"/>
    <property type="match status" value="1"/>
</dbReference>
<accession>A0AAD4RA72</accession>
<dbReference type="GO" id="GO:0004190">
    <property type="term" value="F:aspartic-type endopeptidase activity"/>
    <property type="evidence" value="ECO:0007669"/>
    <property type="project" value="InterPro"/>
</dbReference>
<sequence length="466" mass="52288">MNFIFHTCCTLLFLWLNAEFISSGVVEHQLIPSTTVTGKPPHKFDLKSLKKLQEAVKKLETENQQQKYDEHYGIKKEQGRTKHKNGKTVPIKERRVGTTPLIDYQAEYYLVNISLGTPPQWFLLQPTQFSADMWVIDAECEAVSCVGQSDTYTRRLFYKNQSSTFSSTEDDIFLYLYDANVVQDRLRLGGLTAYQTFALAYEVDSDFASVEFDGMLGLCDTVATNLEGASSLLQNLRRLLDNAVYTVWLNGQQATNDINGGQLTFGGFDPAHCESDWTFVPVTNNTQFSHYWEFQISGFAIGNETKTMDNRRKRPALALIDFPVMLAPPGNVQTIAETAGFTFNEDYYLYTVDCGIDISTLPDVVLKVGDGRIPITPKQYILNITAEIDDDYDDSGDEAEPLSNRKVGNLCFLGFIPYNNWGRGPAWAFGNPFLRNYCVSYGLDTVGRKVGIARSKTPMNSVSGPA</sequence>
<dbReference type="InterPro" id="IPR034164">
    <property type="entry name" value="Pepsin-like_dom"/>
</dbReference>
<dbReference type="CDD" id="cd05471">
    <property type="entry name" value="pepsin_like"/>
    <property type="match status" value="1"/>
</dbReference>
<dbReference type="SUPFAM" id="SSF50630">
    <property type="entry name" value="Acid proteases"/>
    <property type="match status" value="1"/>
</dbReference>
<evidence type="ECO:0000259" key="5">
    <source>
        <dbReference type="PROSITE" id="PS51767"/>
    </source>
</evidence>
<feature type="disulfide bond" evidence="2">
    <location>
        <begin position="140"/>
        <end position="145"/>
    </location>
</feature>
<dbReference type="PRINTS" id="PR00792">
    <property type="entry name" value="PEPSIN"/>
</dbReference>
<evidence type="ECO:0000256" key="1">
    <source>
        <dbReference type="ARBA" id="ARBA00007447"/>
    </source>
</evidence>
<keyword evidence="4" id="KW-0732">Signal</keyword>
<keyword evidence="6" id="KW-0645">Protease</keyword>
<dbReference type="PROSITE" id="PS51767">
    <property type="entry name" value="PEPTIDASE_A1"/>
    <property type="match status" value="1"/>
</dbReference>